<dbReference type="PROSITE" id="PS51841">
    <property type="entry name" value="LTD"/>
    <property type="match status" value="2"/>
</dbReference>
<comment type="similarity">
    <text evidence="5">Belongs to the intermediate filament family.</text>
</comment>
<dbReference type="Gene3D" id="1.20.5.170">
    <property type="match status" value="1"/>
</dbReference>
<evidence type="ECO:0000259" key="8">
    <source>
        <dbReference type="PROSITE" id="PS51841"/>
    </source>
</evidence>
<dbReference type="GO" id="GO:0007097">
    <property type="term" value="P:nuclear migration"/>
    <property type="evidence" value="ECO:0007669"/>
    <property type="project" value="TreeGrafter"/>
</dbReference>
<dbReference type="PROSITE" id="PS51842">
    <property type="entry name" value="IF_ROD_2"/>
    <property type="match status" value="1"/>
</dbReference>
<evidence type="ECO:0000256" key="3">
    <source>
        <dbReference type="ARBA" id="ARBA00023054"/>
    </source>
</evidence>
<dbReference type="PANTHER" id="PTHR45721:SF11">
    <property type="entry name" value="LAMIN DM0-RELATED"/>
    <property type="match status" value="1"/>
</dbReference>
<organism evidence="10 11">
    <name type="scientific">Trichinella murrelli</name>
    <dbReference type="NCBI Taxonomy" id="144512"/>
    <lineage>
        <taxon>Eukaryota</taxon>
        <taxon>Metazoa</taxon>
        <taxon>Ecdysozoa</taxon>
        <taxon>Nematoda</taxon>
        <taxon>Enoplea</taxon>
        <taxon>Dorylaimia</taxon>
        <taxon>Trichinellida</taxon>
        <taxon>Trichinellidae</taxon>
        <taxon>Trichinella</taxon>
    </lineage>
</organism>
<gene>
    <name evidence="10" type="primary">LamC</name>
    <name evidence="10" type="ORF">T05_7453</name>
</gene>
<feature type="region of interest" description="Disordered" evidence="7">
    <location>
        <begin position="417"/>
        <end position="440"/>
    </location>
</feature>
<dbReference type="InterPro" id="IPR001322">
    <property type="entry name" value="Lamin_tail_dom"/>
</dbReference>
<evidence type="ECO:0000313" key="10">
    <source>
        <dbReference type="EMBL" id="KRX37077.1"/>
    </source>
</evidence>
<feature type="region of interest" description="Disordered" evidence="7">
    <location>
        <begin position="1"/>
        <end position="43"/>
    </location>
</feature>
<dbReference type="SUPFAM" id="SSF74853">
    <property type="entry name" value="Lamin A/C globular tail domain"/>
    <property type="match status" value="2"/>
</dbReference>
<dbReference type="AlphaFoldDB" id="A0A0V0TDR8"/>
<feature type="compositionally biased region" description="Polar residues" evidence="7">
    <location>
        <begin position="22"/>
        <end position="43"/>
    </location>
</feature>
<evidence type="ECO:0000256" key="4">
    <source>
        <dbReference type="ARBA" id="ARBA00023242"/>
    </source>
</evidence>
<dbReference type="EMBL" id="JYDJ01000328">
    <property type="protein sequence ID" value="KRX37077.1"/>
    <property type="molecule type" value="Genomic_DNA"/>
</dbReference>
<dbReference type="Pfam" id="PF00038">
    <property type="entry name" value="Filament"/>
    <property type="match status" value="1"/>
</dbReference>
<keyword evidence="2 5" id="KW-0403">Intermediate filament</keyword>
<dbReference type="SUPFAM" id="SSF64593">
    <property type="entry name" value="Intermediate filament protein, coiled coil region"/>
    <property type="match status" value="2"/>
</dbReference>
<comment type="subcellular location">
    <subcellularLocation>
        <location evidence="1">Nucleus</location>
    </subcellularLocation>
</comment>
<dbReference type="GO" id="GO:0005652">
    <property type="term" value="C:nuclear lamina"/>
    <property type="evidence" value="ECO:0007669"/>
    <property type="project" value="TreeGrafter"/>
</dbReference>
<dbReference type="GO" id="GO:0031507">
    <property type="term" value="P:heterochromatin formation"/>
    <property type="evidence" value="ECO:0007669"/>
    <property type="project" value="TreeGrafter"/>
</dbReference>
<dbReference type="PANTHER" id="PTHR45721">
    <property type="entry name" value="LAMIN DM0-RELATED"/>
    <property type="match status" value="1"/>
</dbReference>
<keyword evidence="3 6" id="KW-0175">Coiled coil</keyword>
<evidence type="ECO:0000256" key="5">
    <source>
        <dbReference type="RuleBase" id="RU000685"/>
    </source>
</evidence>
<keyword evidence="11" id="KW-1185">Reference proteome</keyword>
<feature type="coiled-coil region" evidence="6">
    <location>
        <begin position="344"/>
        <end position="417"/>
    </location>
</feature>
<evidence type="ECO:0000256" key="2">
    <source>
        <dbReference type="ARBA" id="ARBA00022754"/>
    </source>
</evidence>
<dbReference type="OrthoDB" id="102442at2759"/>
<proteinExistence type="inferred from homology"/>
<dbReference type="GO" id="GO:0005882">
    <property type="term" value="C:intermediate filament"/>
    <property type="evidence" value="ECO:0007669"/>
    <property type="project" value="UniProtKB-KW"/>
</dbReference>
<dbReference type="Proteomes" id="UP000055048">
    <property type="component" value="Unassembled WGS sequence"/>
</dbReference>
<dbReference type="GO" id="GO:0006998">
    <property type="term" value="P:nuclear envelope organization"/>
    <property type="evidence" value="ECO:0007669"/>
    <property type="project" value="TreeGrafter"/>
</dbReference>
<accession>A0A0V0TDR8</accession>
<dbReference type="InterPro" id="IPR018039">
    <property type="entry name" value="IF_conserved"/>
</dbReference>
<dbReference type="SMART" id="SM01391">
    <property type="entry name" value="Filament"/>
    <property type="match status" value="1"/>
</dbReference>
<feature type="domain" description="LTD" evidence="8">
    <location>
        <begin position="553"/>
        <end position="670"/>
    </location>
</feature>
<evidence type="ECO:0000256" key="1">
    <source>
        <dbReference type="ARBA" id="ARBA00004123"/>
    </source>
</evidence>
<dbReference type="Gene3D" id="1.20.5.1160">
    <property type="entry name" value="Vasodilator-stimulated phosphoprotein"/>
    <property type="match status" value="1"/>
</dbReference>
<dbReference type="GO" id="GO:0090435">
    <property type="term" value="P:protein localization to nuclear envelope"/>
    <property type="evidence" value="ECO:0007669"/>
    <property type="project" value="TreeGrafter"/>
</dbReference>
<keyword evidence="4" id="KW-0539">Nucleus</keyword>
<comment type="caution">
    <text evidence="10">The sequence shown here is derived from an EMBL/GenBank/DDBJ whole genome shotgun (WGS) entry which is preliminary data.</text>
</comment>
<feature type="domain" description="LTD" evidence="8">
    <location>
        <begin position="451"/>
        <end position="550"/>
    </location>
</feature>
<dbReference type="InterPro" id="IPR039008">
    <property type="entry name" value="IF_rod_dom"/>
</dbReference>
<evidence type="ECO:0000256" key="6">
    <source>
        <dbReference type="SAM" id="Coils"/>
    </source>
</evidence>
<dbReference type="STRING" id="144512.A0A0V0TDR8"/>
<reference evidence="10 11" key="1">
    <citation type="submission" date="2015-01" db="EMBL/GenBank/DDBJ databases">
        <title>Evolution of Trichinella species and genotypes.</title>
        <authorList>
            <person name="Korhonen P.K."/>
            <person name="Edoardo P."/>
            <person name="Giuseppe L.R."/>
            <person name="Gasser R.B."/>
        </authorList>
    </citation>
    <scope>NUCLEOTIDE SEQUENCE [LARGE SCALE GENOMIC DNA]</scope>
    <source>
        <strain evidence="10">ISS417</strain>
    </source>
</reference>
<protein>
    <submittedName>
        <fullName evidence="10">Lamin-C</fullName>
    </submittedName>
</protein>
<dbReference type="Gene3D" id="2.60.40.1260">
    <property type="entry name" value="Lamin Tail domain"/>
    <property type="match status" value="2"/>
</dbReference>
<dbReference type="PROSITE" id="PS00226">
    <property type="entry name" value="IF_ROD_1"/>
    <property type="match status" value="1"/>
</dbReference>
<evidence type="ECO:0000259" key="9">
    <source>
        <dbReference type="PROSITE" id="PS51842"/>
    </source>
</evidence>
<sequence>MSRSVRRTTQMSYIQSESSSSPNTPGVRTTSAEQISSESPLTPTCQSRLQEKHQLQHLNDRLAQYIERVRQLEAENQRLSLSIRNTEDIVSKERNSLRDTYERELAEARRLLDECSKAKARAFLELNKNMTYMDELQTKVERLERHLQECEERRAQLDGQVQDLTTRLNASEAQRKHWENEAKKLCEECDSLTSQLANVQKKHDAEALTRVDLENKVQSLREQLAFNKQLYEKEIEETRHRRQIEITEINHELEEDYKQKLQEALQLMREQLDEKIKISRKEIEDMYDSKMQTLRESAERNRDSANTAREELGRANSQLSYFETERAKYEEMVRFVVLLIAVFVANLEKKNRELESRYTRLHDEMYARLSSRDTEIRQLRDEIALMIQQYKDLMDIKVQLSVEIEAYRRLLEGEEKRLHLSPTPPPPGSESPAVRPKKRRILHERETEVYATYETNSECIGDIEIIDHDVDGLFVKLNNKSSKDLSLNGWSVVRAGTDREVTYKFHPKLVMKPGKQLTIWSANAGVQHNPPSDLVMKNQHWPVGNRIRTSVVNPQDETNSECIGDIEIIDHDVDGLFVKLNNKSSKDLSLNGWSVVRAGTDREVTYKFHPKLVMKPGKQLTIWSANAGVQHNPPSDLVMKNQHWPVGNRIRTSVVNPQDEEVAWRESVKSSRSERTTFRTGDPFDYGLEVRIGTDQRCSVM</sequence>
<dbReference type="GO" id="GO:0051664">
    <property type="term" value="P:nuclear pore localization"/>
    <property type="evidence" value="ECO:0007669"/>
    <property type="project" value="TreeGrafter"/>
</dbReference>
<dbReference type="Pfam" id="PF00932">
    <property type="entry name" value="LTD"/>
    <property type="match status" value="2"/>
</dbReference>
<feature type="domain" description="IF rod" evidence="9">
    <location>
        <begin position="51"/>
        <end position="418"/>
    </location>
</feature>
<evidence type="ECO:0000256" key="7">
    <source>
        <dbReference type="SAM" id="MobiDB-lite"/>
    </source>
</evidence>
<name>A0A0V0TDR8_9BILA</name>
<dbReference type="GO" id="GO:0005200">
    <property type="term" value="F:structural constituent of cytoskeleton"/>
    <property type="evidence" value="ECO:0007669"/>
    <property type="project" value="TreeGrafter"/>
</dbReference>
<dbReference type="Gene3D" id="1.20.5.500">
    <property type="entry name" value="Single helix bin"/>
    <property type="match status" value="1"/>
</dbReference>
<dbReference type="InterPro" id="IPR036415">
    <property type="entry name" value="Lamin_tail_dom_sf"/>
</dbReference>
<feature type="coiled-coil region" evidence="6">
    <location>
        <begin position="48"/>
        <end position="315"/>
    </location>
</feature>
<evidence type="ECO:0000313" key="11">
    <source>
        <dbReference type="Proteomes" id="UP000055048"/>
    </source>
</evidence>